<proteinExistence type="predicted"/>
<comment type="caution">
    <text evidence="3">The sequence shown here is derived from an EMBL/GenBank/DDBJ whole genome shotgun (WGS) entry which is preliminary data.</text>
</comment>
<evidence type="ECO:0000256" key="2">
    <source>
        <dbReference type="SAM" id="Phobius"/>
    </source>
</evidence>
<accession>A0A1Y3ANN4</accession>
<organism evidence="3 4">
    <name type="scientific">Euroglyphus maynei</name>
    <name type="common">Mayne's house dust mite</name>
    <dbReference type="NCBI Taxonomy" id="6958"/>
    <lineage>
        <taxon>Eukaryota</taxon>
        <taxon>Metazoa</taxon>
        <taxon>Ecdysozoa</taxon>
        <taxon>Arthropoda</taxon>
        <taxon>Chelicerata</taxon>
        <taxon>Arachnida</taxon>
        <taxon>Acari</taxon>
        <taxon>Acariformes</taxon>
        <taxon>Sarcoptiformes</taxon>
        <taxon>Astigmata</taxon>
        <taxon>Psoroptidia</taxon>
        <taxon>Analgoidea</taxon>
        <taxon>Pyroglyphidae</taxon>
        <taxon>Pyroglyphinae</taxon>
        <taxon>Euroglyphus</taxon>
    </lineage>
</organism>
<protein>
    <submittedName>
        <fullName evidence="3">Uncharacterized protein</fullName>
    </submittedName>
</protein>
<dbReference type="AlphaFoldDB" id="A0A1Y3ANN4"/>
<keyword evidence="4" id="KW-1185">Reference proteome</keyword>
<feature type="region of interest" description="Disordered" evidence="1">
    <location>
        <begin position="78"/>
        <end position="117"/>
    </location>
</feature>
<dbReference type="Proteomes" id="UP000194236">
    <property type="component" value="Unassembled WGS sequence"/>
</dbReference>
<keyword evidence="2" id="KW-0472">Membrane</keyword>
<keyword evidence="2" id="KW-1133">Transmembrane helix</keyword>
<evidence type="ECO:0000313" key="4">
    <source>
        <dbReference type="Proteomes" id="UP000194236"/>
    </source>
</evidence>
<keyword evidence="2" id="KW-0812">Transmembrane</keyword>
<evidence type="ECO:0000313" key="3">
    <source>
        <dbReference type="EMBL" id="OTF70049.1"/>
    </source>
</evidence>
<dbReference type="OrthoDB" id="5512589at2759"/>
<feature type="transmembrane region" description="Helical" evidence="2">
    <location>
        <begin position="27"/>
        <end position="50"/>
    </location>
</feature>
<gene>
    <name evidence="3" type="ORF">BLA29_012560</name>
</gene>
<reference evidence="3 4" key="1">
    <citation type="submission" date="2017-03" db="EMBL/GenBank/DDBJ databases">
        <title>Genome Survey of Euroglyphus maynei.</title>
        <authorList>
            <person name="Arlian L.G."/>
            <person name="Morgan M.S."/>
            <person name="Rider S.D."/>
        </authorList>
    </citation>
    <scope>NUCLEOTIDE SEQUENCE [LARGE SCALE GENOMIC DNA]</scope>
    <source>
        <strain evidence="3">Arlian Lab</strain>
        <tissue evidence="3">Whole body</tissue>
    </source>
</reference>
<sequence length="117" mass="13221">MATYQLLPTSSTLHSHQSQAPVQQRKALSFTILILMVATATLITIIRFTVNPNLNGQTFVQPTNAFAIHRAQMLAVKHQQQQQQQQQQLDNLHQKRPLLVDSSTSDRQPDQPGKQIQ</sequence>
<feature type="region of interest" description="Disordered" evidence="1">
    <location>
        <begin position="1"/>
        <end position="20"/>
    </location>
</feature>
<feature type="non-terminal residue" evidence="3">
    <location>
        <position position="117"/>
    </location>
</feature>
<evidence type="ECO:0000256" key="1">
    <source>
        <dbReference type="SAM" id="MobiDB-lite"/>
    </source>
</evidence>
<feature type="compositionally biased region" description="Low complexity" evidence="1">
    <location>
        <begin position="79"/>
        <end position="88"/>
    </location>
</feature>
<dbReference type="EMBL" id="MUJZ01067555">
    <property type="protein sequence ID" value="OTF70049.1"/>
    <property type="molecule type" value="Genomic_DNA"/>
</dbReference>
<name>A0A1Y3ANN4_EURMA</name>